<sequence>MIDVRAITREVCPGTPVEYADTLAVLTLIQEELAEDPPPFEGSKVILLEKPLSIDVGPHVFEGTPDLVEAYGRVCIVHDWKTHWRPLSQAAFEADDQLPRYALLVDAAHPGRFDQYVLRMHFVRYRGAVREMTIEDSRLAQVKWDLATEIEEAEIQIGSTARFLATPGDWCAICSRTDTCPVVDVELQFLEHGPRPFPYAIESDEHARHEAEVMRAIDAHSAALKRRLKTYLGGDHPTGRVPLAGGSYGFGQAHHKRVDVRDVLDVWKAHEAPLNPHVLRVDVDQLHRSLDRAPGDMRTALKATIEEYDQADCRYRRGDNREEETNGTE</sequence>
<dbReference type="EMBL" id="LAZR01022028">
    <property type="protein sequence ID" value="KKL83271.1"/>
    <property type="molecule type" value="Genomic_DNA"/>
</dbReference>
<accession>A0A0F9FYF8</accession>
<dbReference type="InterPro" id="IPR038726">
    <property type="entry name" value="PDDEXK_AddAB-type"/>
</dbReference>
<comment type="caution">
    <text evidence="2">The sequence shown here is derived from an EMBL/GenBank/DDBJ whole genome shotgun (WGS) entry which is preliminary data.</text>
</comment>
<dbReference type="Pfam" id="PF12705">
    <property type="entry name" value="PDDEXK_1"/>
    <property type="match status" value="1"/>
</dbReference>
<dbReference type="InterPro" id="IPR011604">
    <property type="entry name" value="PDDEXK-like_dom_sf"/>
</dbReference>
<dbReference type="AlphaFoldDB" id="A0A0F9FYF8"/>
<gene>
    <name evidence="2" type="ORF">LCGC14_1976410</name>
</gene>
<proteinExistence type="predicted"/>
<name>A0A0F9FYF8_9ZZZZ</name>
<evidence type="ECO:0000313" key="2">
    <source>
        <dbReference type="EMBL" id="KKL83271.1"/>
    </source>
</evidence>
<reference evidence="2" key="1">
    <citation type="journal article" date="2015" name="Nature">
        <title>Complex archaea that bridge the gap between prokaryotes and eukaryotes.</title>
        <authorList>
            <person name="Spang A."/>
            <person name="Saw J.H."/>
            <person name="Jorgensen S.L."/>
            <person name="Zaremba-Niedzwiedzka K."/>
            <person name="Martijn J."/>
            <person name="Lind A.E."/>
            <person name="van Eijk R."/>
            <person name="Schleper C."/>
            <person name="Guy L."/>
            <person name="Ettema T.J."/>
        </authorList>
    </citation>
    <scope>NUCLEOTIDE SEQUENCE</scope>
</reference>
<protein>
    <recommendedName>
        <fullName evidence="1">PD-(D/E)XK endonuclease-like domain-containing protein</fullName>
    </recommendedName>
</protein>
<evidence type="ECO:0000259" key="1">
    <source>
        <dbReference type="Pfam" id="PF12705"/>
    </source>
</evidence>
<dbReference type="Gene3D" id="3.90.320.10">
    <property type="match status" value="1"/>
</dbReference>
<organism evidence="2">
    <name type="scientific">marine sediment metagenome</name>
    <dbReference type="NCBI Taxonomy" id="412755"/>
    <lineage>
        <taxon>unclassified sequences</taxon>
        <taxon>metagenomes</taxon>
        <taxon>ecological metagenomes</taxon>
    </lineage>
</organism>
<feature type="domain" description="PD-(D/E)XK endonuclease-like" evidence="1">
    <location>
        <begin position="29"/>
        <end position="181"/>
    </location>
</feature>